<proteinExistence type="inferred from homology"/>
<keyword evidence="6 7" id="KW-0472">Membrane</keyword>
<evidence type="ECO:0000256" key="1">
    <source>
        <dbReference type="ARBA" id="ARBA00004141"/>
    </source>
</evidence>
<feature type="domain" description="Sodium/calcium exchanger membrane region" evidence="8">
    <location>
        <begin position="28"/>
        <end position="181"/>
    </location>
</feature>
<evidence type="ECO:0000256" key="3">
    <source>
        <dbReference type="ARBA" id="ARBA00022449"/>
    </source>
</evidence>
<dbReference type="GO" id="GO:0005886">
    <property type="term" value="C:plasma membrane"/>
    <property type="evidence" value="ECO:0007669"/>
    <property type="project" value="TreeGrafter"/>
</dbReference>
<dbReference type="Gene3D" id="1.20.1420.30">
    <property type="entry name" value="NCX, central ion-binding region"/>
    <property type="match status" value="2"/>
</dbReference>
<feature type="transmembrane region" description="Helical" evidence="7">
    <location>
        <begin position="479"/>
        <end position="498"/>
    </location>
</feature>
<dbReference type="PANTHER" id="PTHR10846">
    <property type="entry name" value="SODIUM/POTASSIUM/CALCIUM EXCHANGER"/>
    <property type="match status" value="1"/>
</dbReference>
<dbReference type="GO" id="GO:0005262">
    <property type="term" value="F:calcium channel activity"/>
    <property type="evidence" value="ECO:0007669"/>
    <property type="project" value="TreeGrafter"/>
</dbReference>
<dbReference type="PANTHER" id="PTHR10846:SF8">
    <property type="entry name" value="INNER MEMBRANE PROTEIN YRBG"/>
    <property type="match status" value="1"/>
</dbReference>
<comment type="similarity">
    <text evidence="2">Belongs to the Ca(2+):cation antiporter (CaCA) (TC 2.A.19) family. SLC24A subfamily.</text>
</comment>
<evidence type="ECO:0000256" key="7">
    <source>
        <dbReference type="SAM" id="Phobius"/>
    </source>
</evidence>
<feature type="transmembrane region" description="Helical" evidence="7">
    <location>
        <begin position="138"/>
        <end position="157"/>
    </location>
</feature>
<gene>
    <name evidence="9" type="ORF">CLEP1334_LOCUS30108</name>
</gene>
<accession>A0A7S0JLW0</accession>
<feature type="transmembrane region" description="Helical" evidence="7">
    <location>
        <begin position="163"/>
        <end position="182"/>
    </location>
</feature>
<dbReference type="InterPro" id="IPR044880">
    <property type="entry name" value="NCX_ion-bd_dom_sf"/>
</dbReference>
<feature type="transmembrane region" description="Helical" evidence="7">
    <location>
        <begin position="61"/>
        <end position="82"/>
    </location>
</feature>
<name>A0A7S0JLW0_9EUKA</name>
<evidence type="ECO:0000259" key="8">
    <source>
        <dbReference type="Pfam" id="PF01699"/>
    </source>
</evidence>
<keyword evidence="3" id="KW-0050">Antiport</keyword>
<sequence length="505" mass="52934">MSCEAGLENLCLDNIDGYWWGVLIEVVVLAYAFVGVAIVADAHLVVSLETLCVRWSIREDVAGASFMAFGSAAPEIIINAVSTIKGVLSPPGDGGGAGDDSALGIGAIIGSGMIAFTAIPGCCALFAKQTLELKRRPLARDAGAYAVALAFMCFSLSSGEIGLGTAGTMLMMYVVYMLTVILSSSIRQSYRVHVLGRARRIQSSFVTSTMSTAEYETGSRTGVASVQPLSAQNVRFGDSGDGIVPVTVLATPSPADGAASLWDALPVQPSPMEFSSTDMALSLAPNASRGGTRKLRGIHAVAMKVAGGLVEPLNLALRITCPPCEHDSAHARWYPLTLAASFVWVSLFSTIIAAVVTRFGDLLGIPTSLLGMYVIAVGAEIPDTIQSVTVAKRGYGSMAVSNSTGSQIINILIGLGLPWFISNLAGRKVRISGVHEIQVMAYFQAANVFIFVSLLLLATCRTWKAGDHSKATLGRRKGTALLCMYVVALLGYAIHVAAKGMPTSS</sequence>
<keyword evidence="5 7" id="KW-1133">Transmembrane helix</keyword>
<feature type="transmembrane region" description="Helical" evidence="7">
    <location>
        <begin position="102"/>
        <end position="126"/>
    </location>
</feature>
<protein>
    <recommendedName>
        <fullName evidence="8">Sodium/calcium exchanger membrane region domain-containing protein</fullName>
    </recommendedName>
</protein>
<feature type="transmembrane region" description="Helical" evidence="7">
    <location>
        <begin position="336"/>
        <end position="356"/>
    </location>
</feature>
<dbReference type="AlphaFoldDB" id="A0A7S0JLW0"/>
<keyword evidence="3" id="KW-0813">Transport</keyword>
<evidence type="ECO:0000256" key="2">
    <source>
        <dbReference type="ARBA" id="ARBA00005364"/>
    </source>
</evidence>
<feature type="transmembrane region" description="Helical" evidence="7">
    <location>
        <begin position="400"/>
        <end position="421"/>
    </location>
</feature>
<dbReference type="EMBL" id="HBER01060386">
    <property type="protein sequence ID" value="CAD8554816.1"/>
    <property type="molecule type" value="Transcribed_RNA"/>
</dbReference>
<evidence type="ECO:0000313" key="9">
    <source>
        <dbReference type="EMBL" id="CAD8554816.1"/>
    </source>
</evidence>
<organism evidence="9">
    <name type="scientific">Calcidiscus leptoporus</name>
    <dbReference type="NCBI Taxonomy" id="127549"/>
    <lineage>
        <taxon>Eukaryota</taxon>
        <taxon>Haptista</taxon>
        <taxon>Haptophyta</taxon>
        <taxon>Prymnesiophyceae</taxon>
        <taxon>Coccolithales</taxon>
        <taxon>Calcidiscaceae</taxon>
        <taxon>Calcidiscus</taxon>
    </lineage>
</organism>
<feature type="transmembrane region" description="Helical" evidence="7">
    <location>
        <begin position="18"/>
        <end position="40"/>
    </location>
</feature>
<feature type="domain" description="Sodium/calcium exchanger membrane region" evidence="8">
    <location>
        <begin position="334"/>
        <end position="490"/>
    </location>
</feature>
<keyword evidence="4 7" id="KW-0812">Transmembrane</keyword>
<dbReference type="InterPro" id="IPR004837">
    <property type="entry name" value="NaCa_Exmemb"/>
</dbReference>
<comment type="subcellular location">
    <subcellularLocation>
        <location evidence="1">Membrane</location>
        <topology evidence="1">Multi-pass membrane protein</topology>
    </subcellularLocation>
</comment>
<dbReference type="GO" id="GO:0008273">
    <property type="term" value="F:calcium, potassium:sodium antiporter activity"/>
    <property type="evidence" value="ECO:0007669"/>
    <property type="project" value="TreeGrafter"/>
</dbReference>
<feature type="transmembrane region" description="Helical" evidence="7">
    <location>
        <begin position="441"/>
        <end position="458"/>
    </location>
</feature>
<reference evidence="9" key="1">
    <citation type="submission" date="2021-01" db="EMBL/GenBank/DDBJ databases">
        <authorList>
            <person name="Corre E."/>
            <person name="Pelletier E."/>
            <person name="Niang G."/>
            <person name="Scheremetjew M."/>
            <person name="Finn R."/>
            <person name="Kale V."/>
            <person name="Holt S."/>
            <person name="Cochrane G."/>
            <person name="Meng A."/>
            <person name="Brown T."/>
            <person name="Cohen L."/>
        </authorList>
    </citation>
    <scope>NUCLEOTIDE SEQUENCE</scope>
    <source>
        <strain evidence="9">RCC1130</strain>
    </source>
</reference>
<dbReference type="GO" id="GO:0006874">
    <property type="term" value="P:intracellular calcium ion homeostasis"/>
    <property type="evidence" value="ECO:0007669"/>
    <property type="project" value="TreeGrafter"/>
</dbReference>
<evidence type="ECO:0000256" key="6">
    <source>
        <dbReference type="ARBA" id="ARBA00023136"/>
    </source>
</evidence>
<dbReference type="Pfam" id="PF01699">
    <property type="entry name" value="Na_Ca_ex"/>
    <property type="match status" value="2"/>
</dbReference>
<feature type="transmembrane region" description="Helical" evidence="7">
    <location>
        <begin position="362"/>
        <end position="379"/>
    </location>
</feature>
<dbReference type="InterPro" id="IPR004481">
    <property type="entry name" value="K/Na/Ca-exchanger"/>
</dbReference>
<evidence type="ECO:0000256" key="4">
    <source>
        <dbReference type="ARBA" id="ARBA00022692"/>
    </source>
</evidence>
<evidence type="ECO:0000256" key="5">
    <source>
        <dbReference type="ARBA" id="ARBA00022989"/>
    </source>
</evidence>